<organism evidence="2 3">
    <name type="scientific">Rangifer tarandus platyrhynchus</name>
    <name type="common">Svalbard reindeer</name>
    <dbReference type="NCBI Taxonomy" id="3082113"/>
    <lineage>
        <taxon>Eukaryota</taxon>
        <taxon>Metazoa</taxon>
        <taxon>Chordata</taxon>
        <taxon>Craniata</taxon>
        <taxon>Vertebrata</taxon>
        <taxon>Euteleostomi</taxon>
        <taxon>Mammalia</taxon>
        <taxon>Eutheria</taxon>
        <taxon>Laurasiatheria</taxon>
        <taxon>Artiodactyla</taxon>
        <taxon>Ruminantia</taxon>
        <taxon>Pecora</taxon>
        <taxon>Cervidae</taxon>
        <taxon>Odocoileinae</taxon>
        <taxon>Rangifer</taxon>
    </lineage>
</organism>
<dbReference type="EMBL" id="OX459946">
    <property type="protein sequence ID" value="CAI9153358.1"/>
    <property type="molecule type" value="Genomic_DNA"/>
</dbReference>
<evidence type="ECO:0000313" key="3">
    <source>
        <dbReference type="Proteomes" id="UP001176941"/>
    </source>
</evidence>
<evidence type="ECO:0000256" key="1">
    <source>
        <dbReference type="SAM" id="MobiDB-lite"/>
    </source>
</evidence>
<keyword evidence="3" id="KW-1185">Reference proteome</keyword>
<accession>A0ABN8XWE6</accession>
<gene>
    <name evidence="2" type="ORF">MRATA1EN1_LOCUS2320</name>
</gene>
<name>A0ABN8XWE6_RANTA</name>
<sequence>MCGSFLDRLGPRGGGTCPWPSLGQSVDSQSGSKLPAQHGGGEGEVRNRGTVLLNWVPRGSWWGLGDIEVQREARKRRFPLGQLGTGAHLLKKFLDFVAGLGTLAPGRALRGEREHMPHCGRTPGRPCEPGLGGGCCVRSLRPCR</sequence>
<dbReference type="Proteomes" id="UP001176941">
    <property type="component" value="Chromosome 10"/>
</dbReference>
<reference evidence="2" key="1">
    <citation type="submission" date="2023-04" db="EMBL/GenBank/DDBJ databases">
        <authorList>
            <consortium name="ELIXIR-Norway"/>
        </authorList>
    </citation>
    <scope>NUCLEOTIDE SEQUENCE [LARGE SCALE GENOMIC DNA]</scope>
</reference>
<feature type="compositionally biased region" description="Polar residues" evidence="1">
    <location>
        <begin position="22"/>
        <end position="32"/>
    </location>
</feature>
<evidence type="ECO:0000313" key="2">
    <source>
        <dbReference type="EMBL" id="CAI9153358.1"/>
    </source>
</evidence>
<proteinExistence type="predicted"/>
<feature type="region of interest" description="Disordered" evidence="1">
    <location>
        <begin position="15"/>
        <end position="49"/>
    </location>
</feature>
<protein>
    <submittedName>
        <fullName evidence="2">Uncharacterized protein</fullName>
    </submittedName>
</protein>